<protein>
    <submittedName>
        <fullName evidence="2">Universal bacterial protein YeaZ</fullName>
    </submittedName>
</protein>
<comment type="caution">
    <text evidence="2">The sequence shown here is derived from an EMBL/GenBank/DDBJ whole genome shotgun (WGS) entry which is preliminary data.</text>
</comment>
<dbReference type="InterPro" id="IPR043129">
    <property type="entry name" value="ATPase_NBD"/>
</dbReference>
<dbReference type="AlphaFoldDB" id="C4V0K0"/>
<dbReference type="InterPro" id="IPR000905">
    <property type="entry name" value="Gcp-like_dom"/>
</dbReference>
<dbReference type="HOGENOM" id="CLU_064886_0_1_9"/>
<organism evidence="2 3">
    <name type="scientific">Selenomonas flueggei ATCC 43531</name>
    <dbReference type="NCBI Taxonomy" id="638302"/>
    <lineage>
        <taxon>Bacteria</taxon>
        <taxon>Bacillati</taxon>
        <taxon>Bacillota</taxon>
        <taxon>Negativicutes</taxon>
        <taxon>Selenomonadales</taxon>
        <taxon>Selenomonadaceae</taxon>
        <taxon>Selenomonas</taxon>
    </lineage>
</organism>
<feature type="domain" description="Gcp-like" evidence="1">
    <location>
        <begin position="31"/>
        <end position="125"/>
    </location>
</feature>
<dbReference type="InterPro" id="IPR022496">
    <property type="entry name" value="T6A_TsaB"/>
</dbReference>
<dbReference type="GO" id="GO:0005829">
    <property type="term" value="C:cytosol"/>
    <property type="evidence" value="ECO:0007669"/>
    <property type="project" value="TreeGrafter"/>
</dbReference>
<reference evidence="2 3" key="1">
    <citation type="submission" date="2009-04" db="EMBL/GenBank/DDBJ databases">
        <authorList>
            <person name="Qin X."/>
            <person name="Bachman B."/>
            <person name="Battles P."/>
            <person name="Bell A."/>
            <person name="Bess C."/>
            <person name="Bickham C."/>
            <person name="Chaboub L."/>
            <person name="Chen D."/>
            <person name="Coyle M."/>
            <person name="Deiros D.R."/>
            <person name="Dinh H."/>
            <person name="Forbes L."/>
            <person name="Fowler G."/>
            <person name="Francisco L."/>
            <person name="Fu Q."/>
            <person name="Gubbala S."/>
            <person name="Hale W."/>
            <person name="Han Y."/>
            <person name="Hemphill L."/>
            <person name="Highlander S.K."/>
            <person name="Hirani K."/>
            <person name="Hogues M."/>
            <person name="Jackson L."/>
            <person name="Jakkamsetti A."/>
            <person name="Javaid M."/>
            <person name="Jiang H."/>
            <person name="Korchina V."/>
            <person name="Kovar C."/>
            <person name="Lara F."/>
            <person name="Lee S."/>
            <person name="Mata R."/>
            <person name="Mathew T."/>
            <person name="Moen C."/>
            <person name="Morales K."/>
            <person name="Munidasa M."/>
            <person name="Nazareth L."/>
            <person name="Ngo R."/>
            <person name="Nguyen L."/>
            <person name="Okwuonu G."/>
            <person name="Ongeri F."/>
            <person name="Patil S."/>
            <person name="Petrosino J."/>
            <person name="Pham C."/>
            <person name="Pham P."/>
            <person name="Pu L.-L."/>
            <person name="Puazo M."/>
            <person name="Raj R."/>
            <person name="Reid J."/>
            <person name="Rouhana J."/>
            <person name="Saada N."/>
            <person name="Shang Y."/>
            <person name="Simmons D."/>
            <person name="Thornton R."/>
            <person name="Warren J."/>
            <person name="Weissenberger G."/>
            <person name="Zhang J."/>
            <person name="Zhang L."/>
            <person name="Zhou C."/>
            <person name="Zhu D."/>
            <person name="Muzny D."/>
            <person name="Worley K."/>
            <person name="Gibbs R."/>
        </authorList>
    </citation>
    <scope>NUCLEOTIDE SEQUENCE [LARGE SCALE GENOMIC DNA]</scope>
    <source>
        <strain evidence="2 3">ATCC 43531</strain>
    </source>
</reference>
<dbReference type="Proteomes" id="UP000005309">
    <property type="component" value="Unassembled WGS sequence"/>
</dbReference>
<name>C4V0K0_9FIRM</name>
<keyword evidence="3" id="KW-1185">Reference proteome</keyword>
<evidence type="ECO:0000313" key="3">
    <source>
        <dbReference type="Proteomes" id="UP000005309"/>
    </source>
</evidence>
<gene>
    <name evidence="2" type="primary">yeaZ</name>
    <name evidence="2" type="ORF">HMPREF0908_0044</name>
</gene>
<proteinExistence type="predicted"/>
<dbReference type="eggNOG" id="COG1214">
    <property type="taxonomic scope" value="Bacteria"/>
</dbReference>
<dbReference type="CDD" id="cd24032">
    <property type="entry name" value="ASKHA_NBD_TsaB"/>
    <property type="match status" value="1"/>
</dbReference>
<dbReference type="Gene3D" id="3.30.420.40">
    <property type="match status" value="2"/>
</dbReference>
<dbReference type="NCBIfam" id="TIGR03725">
    <property type="entry name" value="T6A_YeaZ"/>
    <property type="match status" value="1"/>
</dbReference>
<evidence type="ECO:0000259" key="1">
    <source>
        <dbReference type="Pfam" id="PF00814"/>
    </source>
</evidence>
<dbReference type="GO" id="GO:0002949">
    <property type="term" value="P:tRNA threonylcarbamoyladenosine modification"/>
    <property type="evidence" value="ECO:0007669"/>
    <property type="project" value="InterPro"/>
</dbReference>
<dbReference type="EMBL" id="ACLA01000001">
    <property type="protein sequence ID" value="EEQ49672.1"/>
    <property type="molecule type" value="Genomic_DNA"/>
</dbReference>
<dbReference type="PANTHER" id="PTHR11735:SF11">
    <property type="entry name" value="TRNA THREONYLCARBAMOYLADENOSINE BIOSYNTHESIS PROTEIN TSAB"/>
    <property type="match status" value="1"/>
</dbReference>
<dbReference type="PANTHER" id="PTHR11735">
    <property type="entry name" value="TRNA N6-ADENOSINE THREONYLCARBAMOYLTRANSFERASE"/>
    <property type="match status" value="1"/>
</dbReference>
<dbReference type="Pfam" id="PF00814">
    <property type="entry name" value="TsaD"/>
    <property type="match status" value="1"/>
</dbReference>
<sequence length="237" mass="25403">MSLDTSSQVSSVAVLSEERVAAEVSMQGALTHSETLMPHIKMALQMARAKKTELDGIAVSIGPGSFTGLRIGLAAAKMMAYALNIPMICVPTLEALACHYMGSVGLRILPMMDAQKGNVYVQEFRWRPEGEDVRLSEEHPLSILPLTEVLDALAGTELPAVLLGDATRRNDFPALPANVGIAPLHLRMPRAACVGLAGLARLQRGETDDPVTAVPLYLRRSEAEVLWEQRHGGAAAS</sequence>
<dbReference type="STRING" id="638302.HMPREF0908_0044"/>
<accession>C4V0K0</accession>
<dbReference type="SUPFAM" id="SSF53067">
    <property type="entry name" value="Actin-like ATPase domain"/>
    <property type="match status" value="2"/>
</dbReference>
<evidence type="ECO:0000313" key="2">
    <source>
        <dbReference type="EMBL" id="EEQ49672.1"/>
    </source>
</evidence>